<organism evidence="2 3">
    <name type="scientific">Planobispora rosea</name>
    <dbReference type="NCBI Taxonomy" id="35762"/>
    <lineage>
        <taxon>Bacteria</taxon>
        <taxon>Bacillati</taxon>
        <taxon>Actinomycetota</taxon>
        <taxon>Actinomycetes</taxon>
        <taxon>Streptosporangiales</taxon>
        <taxon>Streptosporangiaceae</taxon>
        <taxon>Planobispora</taxon>
    </lineage>
</organism>
<protein>
    <submittedName>
        <fullName evidence="2">Uncharacterized protein</fullName>
    </submittedName>
</protein>
<keyword evidence="3" id="KW-1185">Reference proteome</keyword>
<dbReference type="AlphaFoldDB" id="A0A8J3S012"/>
<feature type="compositionally biased region" description="Polar residues" evidence="1">
    <location>
        <begin position="7"/>
        <end position="16"/>
    </location>
</feature>
<evidence type="ECO:0000313" key="3">
    <source>
        <dbReference type="Proteomes" id="UP000655044"/>
    </source>
</evidence>
<accession>A0A8J3S012</accession>
<dbReference type="EMBL" id="BOOI01000014">
    <property type="protein sequence ID" value="GIH83421.1"/>
    <property type="molecule type" value="Genomic_DNA"/>
</dbReference>
<reference evidence="2" key="1">
    <citation type="submission" date="2021-01" db="EMBL/GenBank/DDBJ databases">
        <title>Whole genome shotgun sequence of Planobispora rosea NBRC 15558.</title>
        <authorList>
            <person name="Komaki H."/>
            <person name="Tamura T."/>
        </authorList>
    </citation>
    <scope>NUCLEOTIDE SEQUENCE</scope>
    <source>
        <strain evidence="2">NBRC 15558</strain>
    </source>
</reference>
<proteinExistence type="predicted"/>
<feature type="region of interest" description="Disordered" evidence="1">
    <location>
        <begin position="1"/>
        <end position="61"/>
    </location>
</feature>
<comment type="caution">
    <text evidence="2">The sequence shown here is derived from an EMBL/GenBank/DDBJ whole genome shotgun (WGS) entry which is preliminary data.</text>
</comment>
<name>A0A8J3S012_PLARO</name>
<dbReference type="Proteomes" id="UP000655044">
    <property type="component" value="Unassembled WGS sequence"/>
</dbReference>
<sequence>MAPVSADSGTAASAQRGSRRLSSEVAAVAATVGNSHGETPRANRTRPGRWLTESWDTGNLL</sequence>
<gene>
    <name evidence="2" type="ORF">Pro02_18290</name>
</gene>
<evidence type="ECO:0000256" key="1">
    <source>
        <dbReference type="SAM" id="MobiDB-lite"/>
    </source>
</evidence>
<evidence type="ECO:0000313" key="2">
    <source>
        <dbReference type="EMBL" id="GIH83421.1"/>
    </source>
</evidence>